<feature type="compositionally biased region" description="Polar residues" evidence="10">
    <location>
        <begin position="544"/>
        <end position="554"/>
    </location>
</feature>
<gene>
    <name evidence="12" type="ORF">Sjap_017307</name>
</gene>
<evidence type="ECO:0000313" key="12">
    <source>
        <dbReference type="EMBL" id="KAK9109247.1"/>
    </source>
</evidence>
<evidence type="ECO:0000256" key="7">
    <source>
        <dbReference type="ARBA" id="ARBA00022786"/>
    </source>
</evidence>
<dbReference type="SUPFAM" id="SSF57850">
    <property type="entry name" value="RING/U-box"/>
    <property type="match status" value="1"/>
</dbReference>
<feature type="domain" description="RING-type" evidence="11">
    <location>
        <begin position="672"/>
        <end position="713"/>
    </location>
</feature>
<feature type="region of interest" description="Disordered" evidence="10">
    <location>
        <begin position="311"/>
        <end position="335"/>
    </location>
</feature>
<dbReference type="InterPro" id="IPR013083">
    <property type="entry name" value="Znf_RING/FYVE/PHD"/>
</dbReference>
<dbReference type="PROSITE" id="PS50089">
    <property type="entry name" value="ZF_RING_2"/>
    <property type="match status" value="1"/>
</dbReference>
<evidence type="ECO:0000256" key="1">
    <source>
        <dbReference type="ARBA" id="ARBA00000900"/>
    </source>
</evidence>
<evidence type="ECO:0000256" key="3">
    <source>
        <dbReference type="ARBA" id="ARBA00012483"/>
    </source>
</evidence>
<sequence length="719" mass="76267">MQGQRSTIDPFPDAFEFSHGSASTRAIADQQHLWSDVLNPAESGLANYLPSASTTNIAYTDGVGNGTSSLSGWTLGESSSSANTSNQVANYEAGKFQLGWPSPSTGSGAASLLEQQQHEPTNCVSFGSLNINLNSSQIATVPFFGENPGSDDAPQILNMSAGYSGNGVNGVLGGQATESGICSLLHKPGGSEMVHASPVAGTSNSFGTASGSGGYNASNSNGRPGCSMETRRSSCKRKAVEGEVSGQLSLGRGSSCFNHAEANAWSAASSSSGSSNNPSEADNGRVNHLDHPQFGISLRTIASDSQAALQTSGVGERSQRNSRLRVNPTHQQGSATSYLSAVAHAANGNIWHSPQSFSRVLSSNQSLVLNPAAGNTRSQIQSRVIPVPGLPHIVHPFPLNGATSSRGSSSSSSHAIPADRSSLFLDDVHPRTIRRNISEQPFLNATIDMRNMAQDLTNWSVVSVPPNSLPAPRVSSSSRIHGFPAPSWIPPQVPPPSHPQRPTEARQSLGSSNVSESGSQSSGNPPVRPVPTREASRRGPLQVHSRSGARTQANPVRGGPLAFRALAAVEGRSRLLSEIRSVLDYIRSGGSVTFEDFALLNQSILLGVTDLHDRHRDMRLDVDNMSYEELLALEERIGNVSTGLSEENILKKMKQRKFSSTRTEDPSDVEPCCICQEEYSEAENLGVLDCGHDFHPDCIKQWLMQKNLCPICKTTGLAT</sequence>
<dbReference type="EMBL" id="JBBNAE010000007">
    <property type="protein sequence ID" value="KAK9109247.1"/>
    <property type="molecule type" value="Genomic_DNA"/>
</dbReference>
<feature type="region of interest" description="Disordered" evidence="10">
    <location>
        <begin position="214"/>
        <end position="246"/>
    </location>
</feature>
<evidence type="ECO:0000256" key="5">
    <source>
        <dbReference type="ARBA" id="ARBA00022723"/>
    </source>
</evidence>
<evidence type="ECO:0000256" key="9">
    <source>
        <dbReference type="PROSITE-ProRule" id="PRU00175"/>
    </source>
</evidence>
<protein>
    <recommendedName>
        <fullName evidence="3">RING-type E3 ubiquitin transferase</fullName>
        <ecNumber evidence="3">2.3.2.27</ecNumber>
    </recommendedName>
</protein>
<feature type="compositionally biased region" description="Low complexity" evidence="10">
    <location>
        <begin position="267"/>
        <end position="281"/>
    </location>
</feature>
<dbReference type="InterPro" id="IPR045191">
    <property type="entry name" value="MBR1/2-like"/>
</dbReference>
<dbReference type="Proteomes" id="UP001417504">
    <property type="component" value="Unassembled WGS sequence"/>
</dbReference>
<keyword evidence="6 9" id="KW-0863">Zinc-finger</keyword>
<keyword evidence="13" id="KW-1185">Reference proteome</keyword>
<evidence type="ECO:0000256" key="4">
    <source>
        <dbReference type="ARBA" id="ARBA00022679"/>
    </source>
</evidence>
<feature type="compositionally biased region" description="Low complexity" evidence="10">
    <location>
        <begin position="404"/>
        <end position="413"/>
    </location>
</feature>
<comment type="caution">
    <text evidence="12">The sequence shown here is derived from an EMBL/GenBank/DDBJ whole genome shotgun (WGS) entry which is preliminary data.</text>
</comment>
<evidence type="ECO:0000256" key="8">
    <source>
        <dbReference type="ARBA" id="ARBA00022833"/>
    </source>
</evidence>
<dbReference type="Pfam" id="PF13639">
    <property type="entry name" value="zf-RING_2"/>
    <property type="match status" value="1"/>
</dbReference>
<evidence type="ECO:0000313" key="13">
    <source>
        <dbReference type="Proteomes" id="UP001417504"/>
    </source>
</evidence>
<dbReference type="GO" id="GO:0043161">
    <property type="term" value="P:proteasome-mediated ubiquitin-dependent protein catabolic process"/>
    <property type="evidence" value="ECO:0007669"/>
    <property type="project" value="UniProtKB-ARBA"/>
</dbReference>
<organism evidence="12 13">
    <name type="scientific">Stephania japonica</name>
    <dbReference type="NCBI Taxonomy" id="461633"/>
    <lineage>
        <taxon>Eukaryota</taxon>
        <taxon>Viridiplantae</taxon>
        <taxon>Streptophyta</taxon>
        <taxon>Embryophyta</taxon>
        <taxon>Tracheophyta</taxon>
        <taxon>Spermatophyta</taxon>
        <taxon>Magnoliopsida</taxon>
        <taxon>Ranunculales</taxon>
        <taxon>Menispermaceae</taxon>
        <taxon>Menispermoideae</taxon>
        <taxon>Cissampelideae</taxon>
        <taxon>Stephania</taxon>
    </lineage>
</organism>
<proteinExistence type="predicted"/>
<dbReference type="PANTHER" id="PTHR22937:SF224">
    <property type="entry name" value="E3 UBIQUITIN-PROTEIN LIGASE MBR1-RELATED"/>
    <property type="match status" value="1"/>
</dbReference>
<dbReference type="GO" id="GO:0010228">
    <property type="term" value="P:vegetative to reproductive phase transition of meristem"/>
    <property type="evidence" value="ECO:0007669"/>
    <property type="project" value="UniProtKB-ARBA"/>
</dbReference>
<feature type="compositionally biased region" description="Low complexity" evidence="10">
    <location>
        <begin position="508"/>
        <end position="523"/>
    </location>
</feature>
<keyword evidence="8" id="KW-0862">Zinc</keyword>
<dbReference type="SMART" id="SM00184">
    <property type="entry name" value="RING"/>
    <property type="match status" value="1"/>
</dbReference>
<name>A0AAP0I5W6_9MAGN</name>
<reference evidence="12 13" key="1">
    <citation type="submission" date="2024-01" db="EMBL/GenBank/DDBJ databases">
        <title>Genome assemblies of Stephania.</title>
        <authorList>
            <person name="Yang L."/>
        </authorList>
    </citation>
    <scope>NUCLEOTIDE SEQUENCE [LARGE SCALE GENOMIC DNA]</scope>
    <source>
        <strain evidence="12">QJT</strain>
        <tissue evidence="12">Leaf</tissue>
    </source>
</reference>
<dbReference type="PANTHER" id="PTHR22937">
    <property type="entry name" value="E3 UBIQUITIN-PROTEIN LIGASE RNF165"/>
    <property type="match status" value="1"/>
</dbReference>
<feature type="region of interest" description="Disordered" evidence="10">
    <location>
        <begin position="468"/>
        <end position="557"/>
    </location>
</feature>
<dbReference type="InterPro" id="IPR001841">
    <property type="entry name" value="Znf_RING"/>
</dbReference>
<feature type="region of interest" description="Disordered" evidence="10">
    <location>
        <begin position="267"/>
        <end position="290"/>
    </location>
</feature>
<keyword evidence="5" id="KW-0479">Metal-binding</keyword>
<keyword evidence="4" id="KW-0808">Transferase</keyword>
<evidence type="ECO:0000256" key="10">
    <source>
        <dbReference type="SAM" id="MobiDB-lite"/>
    </source>
</evidence>
<feature type="region of interest" description="Disordered" evidence="10">
    <location>
        <begin position="398"/>
        <end position="417"/>
    </location>
</feature>
<feature type="compositionally biased region" description="Pro residues" evidence="10">
    <location>
        <begin position="487"/>
        <end position="499"/>
    </location>
</feature>
<accession>A0AAP0I5W6</accession>
<dbReference type="GO" id="GO:0008270">
    <property type="term" value="F:zinc ion binding"/>
    <property type="evidence" value="ECO:0007669"/>
    <property type="project" value="UniProtKB-KW"/>
</dbReference>
<evidence type="ECO:0000256" key="2">
    <source>
        <dbReference type="ARBA" id="ARBA00004906"/>
    </source>
</evidence>
<dbReference type="Gene3D" id="3.30.40.10">
    <property type="entry name" value="Zinc/RING finger domain, C3HC4 (zinc finger)"/>
    <property type="match status" value="1"/>
</dbReference>
<evidence type="ECO:0000259" key="11">
    <source>
        <dbReference type="PROSITE" id="PS50089"/>
    </source>
</evidence>
<dbReference type="AlphaFoldDB" id="A0AAP0I5W6"/>
<comment type="catalytic activity">
    <reaction evidence="1">
        <text>S-ubiquitinyl-[E2 ubiquitin-conjugating enzyme]-L-cysteine + [acceptor protein]-L-lysine = [E2 ubiquitin-conjugating enzyme]-L-cysteine + N(6)-ubiquitinyl-[acceptor protein]-L-lysine.</text>
        <dbReference type="EC" id="2.3.2.27"/>
    </reaction>
</comment>
<evidence type="ECO:0000256" key="6">
    <source>
        <dbReference type="ARBA" id="ARBA00022771"/>
    </source>
</evidence>
<keyword evidence="7" id="KW-0833">Ubl conjugation pathway</keyword>
<dbReference type="EC" id="2.3.2.27" evidence="3"/>
<dbReference type="FunFam" id="3.30.40.10:FF:000309">
    <property type="entry name" value="E3 ubiquitin-protein ligase MBR2"/>
    <property type="match status" value="1"/>
</dbReference>
<comment type="pathway">
    <text evidence="2">Protein modification; protein ubiquitination.</text>
</comment>
<dbReference type="GO" id="GO:0061630">
    <property type="term" value="F:ubiquitin protein ligase activity"/>
    <property type="evidence" value="ECO:0007669"/>
    <property type="project" value="UniProtKB-EC"/>
</dbReference>